<organism evidence="1 2">
    <name type="scientific">Trichinella spiralis</name>
    <name type="common">Trichina worm</name>
    <dbReference type="NCBI Taxonomy" id="6334"/>
    <lineage>
        <taxon>Eukaryota</taxon>
        <taxon>Metazoa</taxon>
        <taxon>Ecdysozoa</taxon>
        <taxon>Nematoda</taxon>
        <taxon>Enoplea</taxon>
        <taxon>Dorylaimia</taxon>
        <taxon>Trichinellida</taxon>
        <taxon>Trichinellidae</taxon>
        <taxon>Trichinella</taxon>
    </lineage>
</organism>
<evidence type="ECO:0000313" key="1">
    <source>
        <dbReference type="EMBL" id="KAL1228631.1"/>
    </source>
</evidence>
<evidence type="ECO:0000313" key="2">
    <source>
        <dbReference type="Proteomes" id="UP001558632"/>
    </source>
</evidence>
<accession>A0ABR3K563</accession>
<protein>
    <submittedName>
        <fullName evidence="1">Cytidylate kinase</fullName>
    </submittedName>
</protein>
<proteinExistence type="predicted"/>
<reference evidence="1 2" key="1">
    <citation type="submission" date="2024-07" db="EMBL/GenBank/DDBJ databases">
        <title>Enhanced genomic and transcriptomic resources for Trichinella pseudospiralis and T. spiralis underpin the discovery of pronounced molecular differences between stages and species.</title>
        <authorList>
            <person name="Pasi K.K."/>
            <person name="La Rosa G."/>
            <person name="Gomez-Morales M.A."/>
            <person name="Tosini F."/>
            <person name="Sumanam S."/>
            <person name="Young N.D."/>
            <person name="Chang B.C."/>
            <person name="Robin G.B."/>
        </authorList>
    </citation>
    <scope>NUCLEOTIDE SEQUENCE [LARGE SCALE GENOMIC DNA]</scope>
    <source>
        <strain evidence="1">ISS534</strain>
    </source>
</reference>
<gene>
    <name evidence="1" type="ORF">TSPI_04388</name>
</gene>
<keyword evidence="2" id="KW-1185">Reference proteome</keyword>
<comment type="caution">
    <text evidence="1">The sequence shown here is derived from an EMBL/GenBank/DDBJ whole genome shotgun (WGS) entry which is preliminary data.</text>
</comment>
<sequence length="86" mass="9861">MEFKTLKFIFGWSCVRELFESFSVLFLVMGDVSELHLVPNCSGSVSRFRSRLQIHMRYTSKQKKHWVGLDGGSCFQLTVQQSPSVA</sequence>
<dbReference type="GO" id="GO:0016301">
    <property type="term" value="F:kinase activity"/>
    <property type="evidence" value="ECO:0007669"/>
    <property type="project" value="UniProtKB-KW"/>
</dbReference>
<keyword evidence="1" id="KW-0418">Kinase</keyword>
<keyword evidence="1" id="KW-0808">Transferase</keyword>
<name>A0ABR3K563_TRISP</name>
<dbReference type="Proteomes" id="UP001558632">
    <property type="component" value="Unassembled WGS sequence"/>
</dbReference>
<dbReference type="EMBL" id="JBEUSY010000501">
    <property type="protein sequence ID" value="KAL1228631.1"/>
    <property type="molecule type" value="Genomic_DNA"/>
</dbReference>